<dbReference type="HOGENOM" id="CLU_3029673_0_0_9"/>
<dbReference type="STRING" id="697329.Rumal_0172"/>
<dbReference type="AlphaFoldDB" id="E6UCD7"/>
<evidence type="ECO:0000313" key="2">
    <source>
        <dbReference type="Proteomes" id="UP000006919"/>
    </source>
</evidence>
<name>E6UCD7_RUMA7</name>
<proteinExistence type="predicted"/>
<protein>
    <submittedName>
        <fullName evidence="1">Uncharacterized protein</fullName>
    </submittedName>
</protein>
<dbReference type="KEGG" id="ral:Rumal_0172"/>
<evidence type="ECO:0000313" key="1">
    <source>
        <dbReference type="EMBL" id="ADU20729.1"/>
    </source>
</evidence>
<dbReference type="RefSeq" id="WP_013496921.1">
    <property type="nucleotide sequence ID" value="NC_014833.1"/>
</dbReference>
<gene>
    <name evidence="1" type="ordered locus">Rumal_0172</name>
</gene>
<accession>E6UCD7</accession>
<sequence length="55" mass="6549">MNIKKLLDKVFVKENVKAEGIFSDFNYDYVGFDPCNKTNKINHRENITEKNRKKI</sequence>
<dbReference type="Proteomes" id="UP000006919">
    <property type="component" value="Chromosome"/>
</dbReference>
<dbReference type="OrthoDB" id="9872628at2"/>
<organism evidence="1 2">
    <name type="scientific">Ruminococcus albus (strain ATCC 27210 / DSM 20455 / JCM 14654 / NCDO 2250 / 7)</name>
    <dbReference type="NCBI Taxonomy" id="697329"/>
    <lineage>
        <taxon>Bacteria</taxon>
        <taxon>Bacillati</taxon>
        <taxon>Bacillota</taxon>
        <taxon>Clostridia</taxon>
        <taxon>Eubacteriales</taxon>
        <taxon>Oscillospiraceae</taxon>
        <taxon>Ruminococcus</taxon>
    </lineage>
</organism>
<dbReference type="EMBL" id="CP002403">
    <property type="protein sequence ID" value="ADU20729.1"/>
    <property type="molecule type" value="Genomic_DNA"/>
</dbReference>
<reference evidence="1 2" key="1">
    <citation type="journal article" date="2011" name="J. Bacteriol.">
        <title>Complete genome of the cellulolytic ruminal bacterium Ruminococcus albus 7.</title>
        <authorList>
            <person name="Suen G."/>
            <person name="Stevenson D.M."/>
            <person name="Bruce D.C."/>
            <person name="Chertkov O."/>
            <person name="Copeland A."/>
            <person name="Cheng J.F."/>
            <person name="Detter C."/>
            <person name="Detter J.C."/>
            <person name="Goodwin L.A."/>
            <person name="Han C.S."/>
            <person name="Hauser L.J."/>
            <person name="Ivanova N.N."/>
            <person name="Kyrpides N.C."/>
            <person name="Land M.L."/>
            <person name="Lapidus A."/>
            <person name="Lucas S."/>
            <person name="Ovchinnikova G."/>
            <person name="Pitluck S."/>
            <person name="Tapia R."/>
            <person name="Woyke T."/>
            <person name="Boyum J."/>
            <person name="Mead D."/>
            <person name="Weimer P.J."/>
        </authorList>
    </citation>
    <scope>NUCLEOTIDE SEQUENCE [LARGE SCALE GENOMIC DNA]</scope>
    <source>
        <strain evidence="2">ATCC 27210 / DSM 20455 / JCM 14654 / NCDO 2250 / 7</strain>
    </source>
</reference>